<name>X1UA08_9ZZZZ</name>
<protein>
    <submittedName>
        <fullName evidence="1">Uncharacterized protein</fullName>
    </submittedName>
</protein>
<reference evidence="1" key="1">
    <citation type="journal article" date="2014" name="Front. Microbiol.">
        <title>High frequency of phylogenetically diverse reductive dehalogenase-homologous genes in deep subseafloor sedimentary metagenomes.</title>
        <authorList>
            <person name="Kawai M."/>
            <person name="Futagami T."/>
            <person name="Toyoda A."/>
            <person name="Takaki Y."/>
            <person name="Nishi S."/>
            <person name="Hori S."/>
            <person name="Arai W."/>
            <person name="Tsubouchi T."/>
            <person name="Morono Y."/>
            <person name="Uchiyama I."/>
            <person name="Ito T."/>
            <person name="Fujiyama A."/>
            <person name="Inagaki F."/>
            <person name="Takami H."/>
        </authorList>
    </citation>
    <scope>NUCLEOTIDE SEQUENCE</scope>
    <source>
        <strain evidence="1">Expedition CK06-06</strain>
    </source>
</reference>
<gene>
    <name evidence="1" type="ORF">S12H4_39895</name>
</gene>
<proteinExistence type="predicted"/>
<organism evidence="1">
    <name type="scientific">marine sediment metagenome</name>
    <dbReference type="NCBI Taxonomy" id="412755"/>
    <lineage>
        <taxon>unclassified sequences</taxon>
        <taxon>metagenomes</taxon>
        <taxon>ecological metagenomes</taxon>
    </lineage>
</organism>
<feature type="non-terminal residue" evidence="1">
    <location>
        <position position="109"/>
    </location>
</feature>
<sequence length="109" mass="12277">MATDIVWSGEYDDVKWVWEALGQADIANDLRSVWVNSWRAKLHKAIPPELETELTGVSKVVAEAEKELAPSKRGREYIIVDDEPVRVGENLGDYSLQDAKDILGIRALR</sequence>
<accession>X1UA08</accession>
<evidence type="ECO:0000313" key="1">
    <source>
        <dbReference type="EMBL" id="GAI89164.1"/>
    </source>
</evidence>
<comment type="caution">
    <text evidence="1">The sequence shown here is derived from an EMBL/GenBank/DDBJ whole genome shotgun (WGS) entry which is preliminary data.</text>
</comment>
<dbReference type="EMBL" id="BARW01024160">
    <property type="protein sequence ID" value="GAI89164.1"/>
    <property type="molecule type" value="Genomic_DNA"/>
</dbReference>
<dbReference type="AlphaFoldDB" id="X1UA08"/>